<feature type="domain" description="IraD/Gp25-like" evidence="1">
    <location>
        <begin position="32"/>
        <end position="120"/>
    </location>
</feature>
<dbReference type="SUPFAM" id="SSF160719">
    <property type="entry name" value="gpW/gp25-like"/>
    <property type="match status" value="1"/>
</dbReference>
<dbReference type="RefSeq" id="WP_310270111.1">
    <property type="nucleotide sequence ID" value="NZ_JAVDXU010000004.1"/>
</dbReference>
<proteinExistence type="predicted"/>
<dbReference type="Gene3D" id="3.10.450.40">
    <property type="match status" value="1"/>
</dbReference>
<dbReference type="InterPro" id="IPR007048">
    <property type="entry name" value="IraD/Gp25-like"/>
</dbReference>
<evidence type="ECO:0000313" key="2">
    <source>
        <dbReference type="EMBL" id="MDR7271940.1"/>
    </source>
</evidence>
<accession>A0ABU1YUR1</accession>
<reference evidence="2 3" key="1">
    <citation type="submission" date="2023-07" db="EMBL/GenBank/DDBJ databases">
        <title>Sorghum-associated microbial communities from plants grown in Nebraska, USA.</title>
        <authorList>
            <person name="Schachtman D."/>
        </authorList>
    </citation>
    <scope>NUCLEOTIDE SEQUENCE [LARGE SCALE GENOMIC DNA]</scope>
    <source>
        <strain evidence="2 3">BE314</strain>
    </source>
</reference>
<dbReference type="Pfam" id="PF04965">
    <property type="entry name" value="GPW_gp25"/>
    <property type="match status" value="1"/>
</dbReference>
<dbReference type="Proteomes" id="UP001180453">
    <property type="component" value="Unassembled WGS sequence"/>
</dbReference>
<protein>
    <submittedName>
        <fullName evidence="2">Phage baseplate assembly protein W</fullName>
    </submittedName>
</protein>
<name>A0ABU1YUR1_ROSSA</name>
<sequence>MARKLAPELSPPIGFPLLGRPDADGRWAWPGLARSVADGLRCVLATRPGELLMHPDFGAGVQDFLNQPNNLTVRARLHERVASAIARLEPRAQVERIDVDEDPEDPRVVHIAVHYRLRRTGEPQRMALALTLGS</sequence>
<gene>
    <name evidence="2" type="ORF">J2X20_004614</name>
</gene>
<organism evidence="2 3">
    <name type="scientific">Roseateles saccharophilus</name>
    <name type="common">Pseudomonas saccharophila</name>
    <dbReference type="NCBI Taxonomy" id="304"/>
    <lineage>
        <taxon>Bacteria</taxon>
        <taxon>Pseudomonadati</taxon>
        <taxon>Pseudomonadota</taxon>
        <taxon>Betaproteobacteria</taxon>
        <taxon>Burkholderiales</taxon>
        <taxon>Sphaerotilaceae</taxon>
        <taxon>Roseateles</taxon>
    </lineage>
</organism>
<comment type="caution">
    <text evidence="2">The sequence shown here is derived from an EMBL/GenBank/DDBJ whole genome shotgun (WGS) entry which is preliminary data.</text>
</comment>
<dbReference type="EMBL" id="JAVDXU010000004">
    <property type="protein sequence ID" value="MDR7271940.1"/>
    <property type="molecule type" value="Genomic_DNA"/>
</dbReference>
<evidence type="ECO:0000259" key="1">
    <source>
        <dbReference type="Pfam" id="PF04965"/>
    </source>
</evidence>
<keyword evidence="3" id="KW-1185">Reference proteome</keyword>
<evidence type="ECO:0000313" key="3">
    <source>
        <dbReference type="Proteomes" id="UP001180453"/>
    </source>
</evidence>